<dbReference type="InterPro" id="IPR018711">
    <property type="entry name" value="NAGPA"/>
</dbReference>
<dbReference type="EMBL" id="JBHTJH010000017">
    <property type="protein sequence ID" value="MFD0863603.1"/>
    <property type="molecule type" value="Genomic_DNA"/>
</dbReference>
<sequence length="233" mass="26416">MTIYFLVYGLSCFGQLIHDDDRLLVYTVDPAKQELRFFWKNNDGINYSNFQSLRQEVAKKNKQLVFAMNGGMYKSDRSPQGLYIENGRILAKIDTTNKASGNFYMQPNGVFYLTKAQRPVICRTDAFINDNNVEYATQSGPMLLIDGTIHPKFNQGSSNIHIRNGVGVLPNGHVLFAMSKEEINFYDLATFFKLNGCLNALYLDGFVSRTYLPSKGWEQLDGTFGVIIAETRN</sequence>
<accession>A0ABW3D0X1</accession>
<dbReference type="RefSeq" id="WP_386409790.1">
    <property type="nucleotide sequence ID" value="NZ_JBHTJH010000017.1"/>
</dbReference>
<evidence type="ECO:0000259" key="1">
    <source>
        <dbReference type="Pfam" id="PF09992"/>
    </source>
</evidence>
<gene>
    <name evidence="2" type="ORF">ACFQ1M_15410</name>
</gene>
<feature type="domain" description="Phosphodiester glycosidase" evidence="1">
    <location>
        <begin position="63"/>
        <end position="212"/>
    </location>
</feature>
<comment type="caution">
    <text evidence="2">The sequence shown here is derived from an EMBL/GenBank/DDBJ whole genome shotgun (WGS) entry which is preliminary data.</text>
</comment>
<dbReference type="Proteomes" id="UP001596978">
    <property type="component" value="Unassembled WGS sequence"/>
</dbReference>
<evidence type="ECO:0000313" key="2">
    <source>
        <dbReference type="EMBL" id="MFD0863603.1"/>
    </source>
</evidence>
<keyword evidence="2" id="KW-0378">Hydrolase</keyword>
<proteinExistence type="predicted"/>
<reference evidence="3" key="1">
    <citation type="journal article" date="2019" name="Int. J. Syst. Evol. Microbiol.">
        <title>The Global Catalogue of Microorganisms (GCM) 10K type strain sequencing project: providing services to taxonomists for standard genome sequencing and annotation.</title>
        <authorList>
            <consortium name="The Broad Institute Genomics Platform"/>
            <consortium name="The Broad Institute Genome Sequencing Center for Infectious Disease"/>
            <person name="Wu L."/>
            <person name="Ma J."/>
        </authorList>
    </citation>
    <scope>NUCLEOTIDE SEQUENCE [LARGE SCALE GENOMIC DNA]</scope>
    <source>
        <strain evidence="3">CCUG 62952</strain>
    </source>
</reference>
<keyword evidence="3" id="KW-1185">Reference proteome</keyword>
<dbReference type="GO" id="GO:0016798">
    <property type="term" value="F:hydrolase activity, acting on glycosyl bonds"/>
    <property type="evidence" value="ECO:0007669"/>
    <property type="project" value="UniProtKB-KW"/>
</dbReference>
<dbReference type="Pfam" id="PF09992">
    <property type="entry name" value="NAGPA"/>
    <property type="match status" value="1"/>
</dbReference>
<keyword evidence="2" id="KW-0326">Glycosidase</keyword>
<name>A0ABW3D0X1_9FLAO</name>
<protein>
    <submittedName>
        <fullName evidence="2">Phosphodiester glycosidase family protein</fullName>
    </submittedName>
</protein>
<organism evidence="2 3">
    <name type="scientific">Sungkyunkwania multivorans</name>
    <dbReference type="NCBI Taxonomy" id="1173618"/>
    <lineage>
        <taxon>Bacteria</taxon>
        <taxon>Pseudomonadati</taxon>
        <taxon>Bacteroidota</taxon>
        <taxon>Flavobacteriia</taxon>
        <taxon>Flavobacteriales</taxon>
        <taxon>Flavobacteriaceae</taxon>
        <taxon>Sungkyunkwania</taxon>
    </lineage>
</organism>
<evidence type="ECO:0000313" key="3">
    <source>
        <dbReference type="Proteomes" id="UP001596978"/>
    </source>
</evidence>